<evidence type="ECO:0000256" key="8">
    <source>
        <dbReference type="ARBA" id="ARBA00022892"/>
    </source>
</evidence>
<dbReference type="AlphaFoldDB" id="A0A8C4RR91"/>
<dbReference type="CTD" id="53407"/>
<evidence type="ECO:0000256" key="13">
    <source>
        <dbReference type="SAM" id="Coils"/>
    </source>
</evidence>
<evidence type="ECO:0000256" key="9">
    <source>
        <dbReference type="ARBA" id="ARBA00022927"/>
    </source>
</evidence>
<feature type="compositionally biased region" description="Basic and acidic residues" evidence="14">
    <location>
        <begin position="189"/>
        <end position="203"/>
    </location>
</feature>
<dbReference type="PANTHER" id="PTHR15959">
    <property type="entry name" value="SYNTAXIN-18"/>
    <property type="match status" value="1"/>
</dbReference>
<dbReference type="GO" id="GO:0006890">
    <property type="term" value="P:retrograde vesicle-mediated transport, Golgi to endoplasmic reticulum"/>
    <property type="evidence" value="ECO:0007669"/>
    <property type="project" value="TreeGrafter"/>
</dbReference>
<dbReference type="GO" id="GO:0031201">
    <property type="term" value="C:SNARE complex"/>
    <property type="evidence" value="ECO:0007669"/>
    <property type="project" value="TreeGrafter"/>
</dbReference>
<accession>A0A8C4RR91</accession>
<dbReference type="GO" id="GO:0005484">
    <property type="term" value="F:SNAP receptor activity"/>
    <property type="evidence" value="ECO:0007669"/>
    <property type="project" value="InterPro"/>
</dbReference>
<reference evidence="17" key="3">
    <citation type="submission" date="2025-09" db="UniProtKB">
        <authorList>
            <consortium name="Ensembl"/>
        </authorList>
    </citation>
    <scope>IDENTIFICATION</scope>
</reference>
<name>A0A8C4RR91_ERPCA</name>
<dbReference type="GO" id="GO:0005789">
    <property type="term" value="C:endoplasmic reticulum membrane"/>
    <property type="evidence" value="ECO:0007669"/>
    <property type="project" value="UniProtKB-SubCell"/>
</dbReference>
<dbReference type="GeneID" id="114651833"/>
<evidence type="ECO:0000256" key="4">
    <source>
        <dbReference type="ARBA" id="ARBA00019409"/>
    </source>
</evidence>
<feature type="compositionally biased region" description="Polar residues" evidence="14">
    <location>
        <begin position="173"/>
        <end position="187"/>
    </location>
</feature>
<evidence type="ECO:0000256" key="7">
    <source>
        <dbReference type="ARBA" id="ARBA00022824"/>
    </source>
</evidence>
<protein>
    <recommendedName>
        <fullName evidence="4">Syntaxin-18</fullName>
    </recommendedName>
</protein>
<comment type="function">
    <text evidence="1">Syntaxin that may be involved in targeting and fusion of Golgi-derived retrograde transport vesicles with the ER.</text>
</comment>
<keyword evidence="7" id="KW-0256">Endoplasmic reticulum</keyword>
<dbReference type="PROSITE" id="PS00914">
    <property type="entry name" value="SYNTAXIN"/>
    <property type="match status" value="1"/>
</dbReference>
<keyword evidence="8" id="KW-0931">ER-Golgi transport</keyword>
<evidence type="ECO:0000256" key="2">
    <source>
        <dbReference type="ARBA" id="ARBA00004163"/>
    </source>
</evidence>
<reference evidence="17" key="1">
    <citation type="submission" date="2021-06" db="EMBL/GenBank/DDBJ databases">
        <authorList>
            <consortium name="Wellcome Sanger Institute Data Sharing"/>
        </authorList>
    </citation>
    <scope>NUCLEOTIDE SEQUENCE [LARGE SCALE GENOMIC DNA]</scope>
</reference>
<keyword evidence="12 15" id="KW-0472">Membrane</keyword>
<evidence type="ECO:0000256" key="11">
    <source>
        <dbReference type="ARBA" id="ARBA00023054"/>
    </source>
</evidence>
<evidence type="ECO:0000256" key="15">
    <source>
        <dbReference type="SAM" id="Phobius"/>
    </source>
</evidence>
<dbReference type="RefSeq" id="XP_028657662.1">
    <property type="nucleotide sequence ID" value="XM_028801829.2"/>
</dbReference>
<evidence type="ECO:0000256" key="5">
    <source>
        <dbReference type="ARBA" id="ARBA00022448"/>
    </source>
</evidence>
<sequence length="331" mass="37896">MAVDITLLFKASVKTVKTRNKAIGVGFDTSKDEILKKSRPKTDFSNRAKDVITNITRLKDFLLKHRKDYINAGGLISSEYSRMTDSERDQIDQDAQILIRTCSDAINHLRTEASKNALSAQTKEHQGAVLDLTEMYLKSVCKLYSEQRAIRVKRVVDKKRLSRLEPEKRNKLVDSTSPKTPVISSTEQVDEKAIQDESTDKSSTEIQDNNVALWENGKVEDELSPEEIQMFEQENQRLVSEMNSLVDEVRQIEGKVVEISRLQEIFSEKVLQQETDIDNIHQLVVGATENVKEGNEDIREAIKNNAGFRVWILFFLVMCSFSLLFLDWYDS</sequence>
<dbReference type="GO" id="GO:0006886">
    <property type="term" value="P:intracellular protein transport"/>
    <property type="evidence" value="ECO:0007669"/>
    <property type="project" value="InterPro"/>
</dbReference>
<evidence type="ECO:0000259" key="16">
    <source>
        <dbReference type="Pfam" id="PF10496"/>
    </source>
</evidence>
<proteinExistence type="inferred from homology"/>
<evidence type="ECO:0000256" key="14">
    <source>
        <dbReference type="SAM" id="MobiDB-lite"/>
    </source>
</evidence>
<evidence type="ECO:0000256" key="6">
    <source>
        <dbReference type="ARBA" id="ARBA00022692"/>
    </source>
</evidence>
<dbReference type="InterPro" id="IPR006012">
    <property type="entry name" value="Syntaxin/epimorphin_CS"/>
</dbReference>
<reference evidence="17" key="2">
    <citation type="submission" date="2025-08" db="UniProtKB">
        <authorList>
            <consortium name="Ensembl"/>
        </authorList>
    </citation>
    <scope>IDENTIFICATION</scope>
</reference>
<evidence type="ECO:0000256" key="1">
    <source>
        <dbReference type="ARBA" id="ARBA00003746"/>
    </source>
</evidence>
<evidence type="ECO:0000313" key="18">
    <source>
        <dbReference type="Proteomes" id="UP000694620"/>
    </source>
</evidence>
<feature type="transmembrane region" description="Helical" evidence="15">
    <location>
        <begin position="308"/>
        <end position="329"/>
    </location>
</feature>
<evidence type="ECO:0000313" key="17">
    <source>
        <dbReference type="Ensembl" id="ENSECRP00000005698.1"/>
    </source>
</evidence>
<keyword evidence="6 15" id="KW-0812">Transmembrane</keyword>
<dbReference type="GeneTree" id="ENSGT00390000014853"/>
<keyword evidence="9" id="KW-0653">Protein transport</keyword>
<dbReference type="Proteomes" id="UP000694620">
    <property type="component" value="Chromosome 5"/>
</dbReference>
<dbReference type="PANTHER" id="PTHR15959:SF0">
    <property type="entry name" value="SYNTAXIN-18"/>
    <property type="match status" value="1"/>
</dbReference>
<keyword evidence="18" id="KW-1185">Reference proteome</keyword>
<gene>
    <name evidence="17" type="primary">STX18</name>
    <name evidence="17" type="synonym">stx18</name>
</gene>
<evidence type="ECO:0000256" key="12">
    <source>
        <dbReference type="ARBA" id="ARBA00023136"/>
    </source>
</evidence>
<feature type="coiled-coil region" evidence="13">
    <location>
        <begin position="228"/>
        <end position="255"/>
    </location>
</feature>
<comment type="similarity">
    <text evidence="3">Belongs to the syntaxin family.</text>
</comment>
<keyword evidence="5" id="KW-0813">Transport</keyword>
<dbReference type="SUPFAM" id="SSF58038">
    <property type="entry name" value="SNARE fusion complex"/>
    <property type="match status" value="1"/>
</dbReference>
<dbReference type="FunFam" id="1.20.5.110:FF:000015">
    <property type="entry name" value="Syntaxin-18, putative"/>
    <property type="match status" value="1"/>
</dbReference>
<dbReference type="InterPro" id="IPR019529">
    <property type="entry name" value="Syntaxin-18_N"/>
</dbReference>
<comment type="subcellular location">
    <subcellularLocation>
        <location evidence="2">Endoplasmic reticulum membrane</location>
        <topology evidence="2">Single-pass type IV membrane protein</topology>
    </subcellularLocation>
</comment>
<evidence type="ECO:0000256" key="10">
    <source>
        <dbReference type="ARBA" id="ARBA00022989"/>
    </source>
</evidence>
<feature type="region of interest" description="Disordered" evidence="14">
    <location>
        <begin position="167"/>
        <end position="205"/>
    </location>
</feature>
<organism evidence="17 18">
    <name type="scientific">Erpetoichthys calabaricus</name>
    <name type="common">Rope fish</name>
    <name type="synonym">Calamoichthys calabaricus</name>
    <dbReference type="NCBI Taxonomy" id="27687"/>
    <lineage>
        <taxon>Eukaryota</taxon>
        <taxon>Metazoa</taxon>
        <taxon>Chordata</taxon>
        <taxon>Craniata</taxon>
        <taxon>Vertebrata</taxon>
        <taxon>Euteleostomi</taxon>
        <taxon>Actinopterygii</taxon>
        <taxon>Polypteriformes</taxon>
        <taxon>Polypteridae</taxon>
        <taxon>Erpetoichthys</taxon>
    </lineage>
</organism>
<dbReference type="CDD" id="cd15850">
    <property type="entry name" value="SNARE_syntaxin18"/>
    <property type="match status" value="1"/>
</dbReference>
<dbReference type="Gene3D" id="1.20.5.110">
    <property type="match status" value="1"/>
</dbReference>
<dbReference type="Ensembl" id="ENSECRT00000005795.1">
    <property type="protein sequence ID" value="ENSECRP00000005698.1"/>
    <property type="gene ID" value="ENSECRG00000003825.1"/>
</dbReference>
<evidence type="ECO:0000256" key="3">
    <source>
        <dbReference type="ARBA" id="ARBA00009063"/>
    </source>
</evidence>
<dbReference type="OrthoDB" id="342981at2759"/>
<feature type="domain" description="SNARE-complex protein Syntaxin-18 N-terminal" evidence="16">
    <location>
        <begin position="4"/>
        <end position="91"/>
    </location>
</feature>
<keyword evidence="11 13" id="KW-0175">Coiled coil</keyword>
<dbReference type="Pfam" id="PF10496">
    <property type="entry name" value="Syntaxin-18_N"/>
    <property type="match status" value="1"/>
</dbReference>
<keyword evidence="10 15" id="KW-1133">Transmembrane helix</keyword>